<dbReference type="Proteomes" id="UP000625711">
    <property type="component" value="Unassembled WGS sequence"/>
</dbReference>
<sequence length="97" mass="10838">MLTGPKTRNNHIISAFNKSSSVTETKGRRRRQKKTMTDPTKCERKAIGLLSEPGCCCHVQVLARRRATFGAFEKRGLNRHVIKKSTIGIINHHVGVA</sequence>
<proteinExistence type="predicted"/>
<gene>
    <name evidence="2" type="ORF">GWI33_020756</name>
</gene>
<keyword evidence="3" id="KW-1185">Reference proteome</keyword>
<evidence type="ECO:0000313" key="2">
    <source>
        <dbReference type="EMBL" id="KAF7265672.1"/>
    </source>
</evidence>
<feature type="compositionally biased region" description="Polar residues" evidence="1">
    <location>
        <begin position="1"/>
        <end position="24"/>
    </location>
</feature>
<name>A0A834HRG3_RHYFE</name>
<evidence type="ECO:0000256" key="1">
    <source>
        <dbReference type="SAM" id="MobiDB-lite"/>
    </source>
</evidence>
<evidence type="ECO:0000313" key="3">
    <source>
        <dbReference type="Proteomes" id="UP000625711"/>
    </source>
</evidence>
<organism evidence="2 3">
    <name type="scientific">Rhynchophorus ferrugineus</name>
    <name type="common">Red palm weevil</name>
    <name type="synonym">Curculio ferrugineus</name>
    <dbReference type="NCBI Taxonomy" id="354439"/>
    <lineage>
        <taxon>Eukaryota</taxon>
        <taxon>Metazoa</taxon>
        <taxon>Ecdysozoa</taxon>
        <taxon>Arthropoda</taxon>
        <taxon>Hexapoda</taxon>
        <taxon>Insecta</taxon>
        <taxon>Pterygota</taxon>
        <taxon>Neoptera</taxon>
        <taxon>Endopterygota</taxon>
        <taxon>Coleoptera</taxon>
        <taxon>Polyphaga</taxon>
        <taxon>Cucujiformia</taxon>
        <taxon>Curculionidae</taxon>
        <taxon>Dryophthorinae</taxon>
        <taxon>Rhynchophorus</taxon>
    </lineage>
</organism>
<dbReference type="EMBL" id="JAACXV010014584">
    <property type="protein sequence ID" value="KAF7265672.1"/>
    <property type="molecule type" value="Genomic_DNA"/>
</dbReference>
<feature type="region of interest" description="Disordered" evidence="1">
    <location>
        <begin position="1"/>
        <end position="39"/>
    </location>
</feature>
<dbReference type="AlphaFoldDB" id="A0A834HRG3"/>
<comment type="caution">
    <text evidence="2">The sequence shown here is derived from an EMBL/GenBank/DDBJ whole genome shotgun (WGS) entry which is preliminary data.</text>
</comment>
<protein>
    <submittedName>
        <fullName evidence="2">Uncharacterized protein</fullName>
    </submittedName>
</protein>
<reference evidence="2" key="1">
    <citation type="submission" date="2020-08" db="EMBL/GenBank/DDBJ databases">
        <title>Genome sequencing and assembly of the red palm weevil Rhynchophorus ferrugineus.</title>
        <authorList>
            <person name="Dias G.B."/>
            <person name="Bergman C.M."/>
            <person name="Manee M."/>
        </authorList>
    </citation>
    <scope>NUCLEOTIDE SEQUENCE</scope>
    <source>
        <strain evidence="2">AA-2017</strain>
        <tissue evidence="2">Whole larva</tissue>
    </source>
</reference>
<accession>A0A834HRG3</accession>